<gene>
    <name evidence="1" type="ORF">LdCL_170012300</name>
    <name evidence="2" type="ORF">LdCL_170012400</name>
</gene>
<evidence type="ECO:0000313" key="2">
    <source>
        <dbReference type="EMBL" id="AYU77829.1"/>
    </source>
</evidence>
<dbReference type="EMBL" id="CP029516">
    <property type="protein sequence ID" value="AYU77829.1"/>
    <property type="molecule type" value="Genomic_DNA"/>
</dbReference>
<dbReference type="VEuPathDB" id="TriTrypDB:LDHU3_17.1010"/>
<protein>
    <submittedName>
        <fullName evidence="2">Uncharacterized protein</fullName>
    </submittedName>
</protein>
<accession>A0A3Q8ICT3</accession>
<dbReference type="EMBL" id="CP029516">
    <property type="protein sequence ID" value="AYU77828.1"/>
    <property type="molecule type" value="Genomic_DNA"/>
</dbReference>
<dbReference type="Proteomes" id="UP000274082">
    <property type="component" value="Chromosome 17"/>
</dbReference>
<proteinExistence type="predicted"/>
<dbReference type="VEuPathDB" id="TriTrypDB:LdCL_170012300"/>
<keyword evidence="3" id="KW-1185">Reference proteome</keyword>
<evidence type="ECO:0000313" key="1">
    <source>
        <dbReference type="EMBL" id="AYU77828.1"/>
    </source>
</evidence>
<sequence length="388" mass="42619">MASEDIIIFLDALENTVNSIRGDGSAKKTLFTTGCVCPDGVGLDLSAYKDSKNPDDIVAWWGNIGAMKPCPGQKDGADWHDADGFLVRAPLFGGDAAVKRVEMTAPRSLIRGTAAFQAPGYPPLVTTVKQVALSRNGRAVFFCDREGHGVKKYNVDTKEVVPLLSSDVLAALADGLTEEEARASLVEPNSDEDKCRFCVGITLDEKHNQIFFTLKGPSKGGKGRILAAPYYFQRRHLASITAANTSTSEGVIDPKTVVTLLDHLPEPIDLLLDSEENYLYWTDRGDDAAGGNSLNRAPVTYDPCSGQPQLGERELLIRGFNEAIGLAWAANLVDCMRLPKNKETLRQYMYVTDMRHLWRCDLKARTKEVVYKCGPRNVLTGVEVLRFF</sequence>
<dbReference type="VEuPathDB" id="TriTrypDB:LdBPK_170690.1"/>
<dbReference type="OrthoDB" id="5958943at2759"/>
<organism evidence="2 3">
    <name type="scientific">Leishmania donovani</name>
    <dbReference type="NCBI Taxonomy" id="5661"/>
    <lineage>
        <taxon>Eukaryota</taxon>
        <taxon>Discoba</taxon>
        <taxon>Euglenozoa</taxon>
        <taxon>Kinetoplastea</taxon>
        <taxon>Metakinetoplastina</taxon>
        <taxon>Trypanosomatida</taxon>
        <taxon>Trypanosomatidae</taxon>
        <taxon>Leishmaniinae</taxon>
        <taxon>Leishmania</taxon>
    </lineage>
</organism>
<evidence type="ECO:0000313" key="3">
    <source>
        <dbReference type="Proteomes" id="UP000274082"/>
    </source>
</evidence>
<dbReference type="AlphaFoldDB" id="A0A3Q8ICT3"/>
<reference evidence="2 3" key="1">
    <citation type="journal article" date="2018" name="Sci. Rep.">
        <title>A complete Leishmania donovani reference genome identifies novel genetic variations associated with virulence.</title>
        <authorList>
            <person name="Lypaczewski P."/>
            <person name="Hoshizaki J."/>
            <person name="Zhang W.-W."/>
            <person name="McCall L.-I."/>
            <person name="Torcivia-Rodriguez J."/>
            <person name="Simonyan V."/>
            <person name="Kaur A."/>
            <person name="Dewar K."/>
            <person name="Matlashewski G."/>
        </authorList>
    </citation>
    <scope>NUCLEOTIDE SEQUENCE [LARGE SCALE GENOMIC DNA]</scope>
    <source>
        <strain evidence="2 3">LdCL</strain>
    </source>
</reference>
<dbReference type="SUPFAM" id="SSF63825">
    <property type="entry name" value="YWTD domain"/>
    <property type="match status" value="1"/>
</dbReference>
<dbReference type="VEuPathDB" id="TriTrypDB:LdCL_170012400"/>
<name>A0A3Q8ICT3_LEIDO</name>